<name>A0A8C8JRK0_ONCTS</name>
<evidence type="ECO:0000256" key="2">
    <source>
        <dbReference type="ARBA" id="ARBA00007864"/>
    </source>
</evidence>
<evidence type="ECO:0000256" key="4">
    <source>
        <dbReference type="ARBA" id="ARBA00023015"/>
    </source>
</evidence>
<evidence type="ECO:0000256" key="8">
    <source>
        <dbReference type="ARBA" id="ARBA00031960"/>
    </source>
</evidence>
<dbReference type="GO" id="GO:0003712">
    <property type="term" value="F:transcription coregulator activity"/>
    <property type="evidence" value="ECO:0007669"/>
    <property type="project" value="TreeGrafter"/>
</dbReference>
<evidence type="ECO:0000313" key="10">
    <source>
        <dbReference type="Ensembl" id="ENSOTSP00005098947.2"/>
    </source>
</evidence>
<dbReference type="InterPro" id="IPR021429">
    <property type="entry name" value="Mediator_Med24"/>
</dbReference>
<organism evidence="10 11">
    <name type="scientific">Oncorhynchus tshawytscha</name>
    <name type="common">Chinook salmon</name>
    <name type="synonym">Salmo tshawytscha</name>
    <dbReference type="NCBI Taxonomy" id="74940"/>
    <lineage>
        <taxon>Eukaryota</taxon>
        <taxon>Metazoa</taxon>
        <taxon>Chordata</taxon>
        <taxon>Craniata</taxon>
        <taxon>Vertebrata</taxon>
        <taxon>Euteleostomi</taxon>
        <taxon>Actinopterygii</taxon>
        <taxon>Neopterygii</taxon>
        <taxon>Teleostei</taxon>
        <taxon>Protacanthopterygii</taxon>
        <taxon>Salmoniformes</taxon>
        <taxon>Salmonidae</taxon>
        <taxon>Salmoninae</taxon>
        <taxon>Oncorhynchus</taxon>
    </lineage>
</organism>
<dbReference type="GeneTree" id="ENSGT00390000016438"/>
<comment type="similarity">
    <text evidence="2">Belongs to the Mediator complex subunit 24 family.</text>
</comment>
<dbReference type="GO" id="GO:0016592">
    <property type="term" value="C:mediator complex"/>
    <property type="evidence" value="ECO:0007669"/>
    <property type="project" value="InterPro"/>
</dbReference>
<comment type="subcellular location">
    <subcellularLocation>
        <location evidence="1">Nucleus</location>
    </subcellularLocation>
</comment>
<dbReference type="PANTHER" id="PTHR12898:SF1">
    <property type="entry name" value="MEDIATOR OF RNA POLYMERASE II TRANSCRIPTION SUBUNIT 24"/>
    <property type="match status" value="1"/>
</dbReference>
<dbReference type="Ensembl" id="ENSOTST00005107048.2">
    <property type="protein sequence ID" value="ENSOTSP00005098947.2"/>
    <property type="gene ID" value="ENSOTSG00005045669.2"/>
</dbReference>
<evidence type="ECO:0000256" key="5">
    <source>
        <dbReference type="ARBA" id="ARBA00023159"/>
    </source>
</evidence>
<keyword evidence="9" id="KW-0812">Transmembrane</keyword>
<dbReference type="Pfam" id="PF11277">
    <property type="entry name" value="Med24_N"/>
    <property type="match status" value="2"/>
</dbReference>
<evidence type="ECO:0000256" key="9">
    <source>
        <dbReference type="SAM" id="Phobius"/>
    </source>
</evidence>
<evidence type="ECO:0000256" key="3">
    <source>
        <dbReference type="ARBA" id="ARBA00019693"/>
    </source>
</evidence>
<dbReference type="AlphaFoldDB" id="A0A8C8JRK0"/>
<evidence type="ECO:0000256" key="1">
    <source>
        <dbReference type="ARBA" id="ARBA00004123"/>
    </source>
</evidence>
<sequence>MKVVNLKQAILQAWKEPSPMWLPFHLNLAEALMEQAMIGPSPNPLILSYLKYAISSWMVSYSSVLLAISLILWLLTGCAWYCERLGELGPAAGTEASHRACQERLRDLVNSTKNRALVHIACLENQGQSAATESSKGFSYHYLIPTIVLEQSDPLHHSSFPSVHAFIMLEGTMNLTGETQPLVKQLMMIKRVQRIPAPLFSPEGTEELKWTAFTILEVLLRLKNYPQGEIVQYRYSD</sequence>
<evidence type="ECO:0000256" key="6">
    <source>
        <dbReference type="ARBA" id="ARBA00023163"/>
    </source>
</evidence>
<keyword evidence="5" id="KW-0010">Activator</keyword>
<evidence type="ECO:0000256" key="7">
    <source>
        <dbReference type="ARBA" id="ARBA00023242"/>
    </source>
</evidence>
<keyword evidence="9" id="KW-0472">Membrane</keyword>
<keyword evidence="4" id="KW-0805">Transcription regulation</keyword>
<protein>
    <recommendedName>
        <fullName evidence="3">Mediator of RNA polymerase II transcription subunit 24</fullName>
    </recommendedName>
    <alternativeName>
        <fullName evidence="8">Mediator complex subunit 24</fullName>
    </alternativeName>
</protein>
<feature type="transmembrane region" description="Helical" evidence="9">
    <location>
        <begin position="52"/>
        <end position="75"/>
    </location>
</feature>
<evidence type="ECO:0000313" key="11">
    <source>
        <dbReference type="Proteomes" id="UP000694402"/>
    </source>
</evidence>
<proteinExistence type="inferred from homology"/>
<dbReference type="GO" id="GO:0060261">
    <property type="term" value="P:positive regulation of transcription initiation by RNA polymerase II"/>
    <property type="evidence" value="ECO:0007669"/>
    <property type="project" value="TreeGrafter"/>
</dbReference>
<keyword evidence="11" id="KW-1185">Reference proteome</keyword>
<keyword evidence="9" id="KW-1133">Transmembrane helix</keyword>
<reference evidence="10" key="1">
    <citation type="submission" date="2025-08" db="UniProtKB">
        <authorList>
            <consortium name="Ensembl"/>
        </authorList>
    </citation>
    <scope>IDENTIFICATION</scope>
</reference>
<reference evidence="10" key="2">
    <citation type="submission" date="2025-09" db="UniProtKB">
        <authorList>
            <consortium name="Ensembl"/>
        </authorList>
    </citation>
    <scope>IDENTIFICATION</scope>
</reference>
<dbReference type="Proteomes" id="UP000694402">
    <property type="component" value="Unassembled WGS sequence"/>
</dbReference>
<accession>A0A8C8JRK0</accession>
<keyword evidence="7" id="KW-0539">Nucleus</keyword>
<keyword evidence="6" id="KW-0804">Transcription</keyword>
<dbReference type="PANTHER" id="PTHR12898">
    <property type="entry name" value="MEDIATOR OF RNA POLYMERASE II TRANSCRIPTION SUBUNIT 24"/>
    <property type="match status" value="1"/>
</dbReference>